<dbReference type="SMART" id="SM00822">
    <property type="entry name" value="PKS_KR"/>
    <property type="match status" value="1"/>
</dbReference>
<protein>
    <submittedName>
        <fullName evidence="5">3-ketoacyl-ACP reductase</fullName>
    </submittedName>
</protein>
<dbReference type="InterPro" id="IPR002347">
    <property type="entry name" value="SDR_fam"/>
</dbReference>
<dbReference type="AlphaFoldDB" id="A0A2P2D9S6"/>
<keyword evidence="2" id="KW-0560">Oxidoreductase</keyword>
<dbReference type="SUPFAM" id="SSF51735">
    <property type="entry name" value="NAD(P)-binding Rossmann-fold domains"/>
    <property type="match status" value="1"/>
</dbReference>
<evidence type="ECO:0000313" key="5">
    <source>
        <dbReference type="EMBL" id="GBF41400.1"/>
    </source>
</evidence>
<name>A0A2P2D9S6_9LEPT</name>
<dbReference type="PANTHER" id="PTHR43658">
    <property type="entry name" value="SHORT-CHAIN DEHYDROGENASE/REDUCTASE"/>
    <property type="match status" value="1"/>
</dbReference>
<dbReference type="PRINTS" id="PR00081">
    <property type="entry name" value="GDHRDH"/>
</dbReference>
<accession>A0A2P2D9S6</accession>
<comment type="similarity">
    <text evidence="1 3">Belongs to the short-chain dehydrogenases/reductases (SDR) family.</text>
</comment>
<evidence type="ECO:0000256" key="3">
    <source>
        <dbReference type="RuleBase" id="RU000363"/>
    </source>
</evidence>
<organism evidence="5 6">
    <name type="scientific">Leptospira ellinghausenii</name>
    <dbReference type="NCBI Taxonomy" id="1917822"/>
    <lineage>
        <taxon>Bacteria</taxon>
        <taxon>Pseudomonadati</taxon>
        <taxon>Spirochaetota</taxon>
        <taxon>Spirochaetia</taxon>
        <taxon>Leptospirales</taxon>
        <taxon>Leptospiraceae</taxon>
        <taxon>Leptospira</taxon>
    </lineage>
</organism>
<dbReference type="PRINTS" id="PR00080">
    <property type="entry name" value="SDRFAMILY"/>
</dbReference>
<evidence type="ECO:0000256" key="2">
    <source>
        <dbReference type="ARBA" id="ARBA00023002"/>
    </source>
</evidence>
<dbReference type="Pfam" id="PF00106">
    <property type="entry name" value="adh_short"/>
    <property type="match status" value="1"/>
</dbReference>
<dbReference type="EMBL" id="BFAZ01000003">
    <property type="protein sequence ID" value="GBF41400.1"/>
    <property type="molecule type" value="Genomic_DNA"/>
</dbReference>
<dbReference type="GO" id="GO:0016491">
    <property type="term" value="F:oxidoreductase activity"/>
    <property type="evidence" value="ECO:0007669"/>
    <property type="project" value="UniProtKB-KW"/>
</dbReference>
<comment type="caution">
    <text evidence="5">The sequence shown here is derived from an EMBL/GenBank/DDBJ whole genome shotgun (WGS) entry which is preliminary data.</text>
</comment>
<dbReference type="PANTHER" id="PTHR43658:SF8">
    <property type="entry name" value="17-BETA-HYDROXYSTEROID DEHYDROGENASE 14-RELATED"/>
    <property type="match status" value="1"/>
</dbReference>
<gene>
    <name evidence="5" type="primary">fabG</name>
    <name evidence="5" type="ORF">LPTSP2_06720</name>
</gene>
<evidence type="ECO:0000256" key="1">
    <source>
        <dbReference type="ARBA" id="ARBA00006484"/>
    </source>
</evidence>
<reference evidence="6" key="1">
    <citation type="journal article" date="2019" name="Microbiol. Immunol.">
        <title>Molecular and phenotypic characterization of Leptospira johnsonii sp. nov., Leptospira ellinghausenii sp. nov. and Leptospira ryugenii sp. nov. isolated from soil and water in Japan.</title>
        <authorList>
            <person name="Masuzawa T."/>
            <person name="Saito M."/>
            <person name="Nakao R."/>
            <person name="Nikaido Y."/>
            <person name="Matsumoto M."/>
            <person name="Ogawa M."/>
            <person name="Yokoyama M."/>
            <person name="Hidaka Y."/>
            <person name="Tomita J."/>
            <person name="Sakakibara K."/>
            <person name="Suzuki K."/>
            <person name="Yasuda S."/>
            <person name="Sato H."/>
            <person name="Yamaguchi M."/>
            <person name="Yoshida S.I."/>
            <person name="Koizumi N."/>
            <person name="Kawamura Y."/>
        </authorList>
    </citation>
    <scope>NUCLEOTIDE SEQUENCE [LARGE SCALE GENOMIC DNA]</scope>
    <source>
        <strain evidence="6">E18</strain>
    </source>
</reference>
<dbReference type="InterPro" id="IPR036291">
    <property type="entry name" value="NAD(P)-bd_dom_sf"/>
</dbReference>
<keyword evidence="6" id="KW-1185">Reference proteome</keyword>
<dbReference type="InterPro" id="IPR057326">
    <property type="entry name" value="KR_dom"/>
</dbReference>
<dbReference type="Gene3D" id="3.40.50.720">
    <property type="entry name" value="NAD(P)-binding Rossmann-like Domain"/>
    <property type="match status" value="1"/>
</dbReference>
<proteinExistence type="inferred from homology"/>
<dbReference type="NCBIfam" id="NF006072">
    <property type="entry name" value="PRK08217.1"/>
    <property type="match status" value="1"/>
</dbReference>
<dbReference type="Proteomes" id="UP000245206">
    <property type="component" value="Unassembled WGS sequence"/>
</dbReference>
<evidence type="ECO:0000313" key="6">
    <source>
        <dbReference type="Proteomes" id="UP000245206"/>
    </source>
</evidence>
<dbReference type="PROSITE" id="PS00061">
    <property type="entry name" value="ADH_SHORT"/>
    <property type="match status" value="1"/>
</dbReference>
<dbReference type="InterPro" id="IPR020904">
    <property type="entry name" value="Sc_DH/Rdtase_CS"/>
</dbReference>
<sequence length="257" mass="27097">MDMELKGANILVTGSAGGLGKAMAYRLGKSGANIILSDIQKDKLDETVSLFQKEGIKTTGIVANVAKEEDSIRLIEEAAAFQGSLDVAILNAGILRDGLLIRVDKETGKVKGKMGLDQWQSVIDVNLTGVFLTGREAAAKMVEQKKGVIIPIASIAMHGNSGQTNYSAAKAGVAAMTVTWSKELAKFGIRVAGIAPGFIGTEMVLKDMNPEALAKWKSIIPVGRLGEPDEIASTAEFIIMNDLVTGVVLEISGGVRI</sequence>
<dbReference type="FunFam" id="3.40.50.720:FF:000173">
    <property type="entry name" value="3-oxoacyl-[acyl-carrier protein] reductase"/>
    <property type="match status" value="1"/>
</dbReference>
<feature type="domain" description="Ketoreductase" evidence="4">
    <location>
        <begin position="8"/>
        <end position="197"/>
    </location>
</feature>
<evidence type="ECO:0000259" key="4">
    <source>
        <dbReference type="SMART" id="SM00822"/>
    </source>
</evidence>